<dbReference type="AlphaFoldDB" id="A0A177ATM0"/>
<dbReference type="PROSITE" id="PS51476">
    <property type="entry name" value="PROTEASOME_BETA_2"/>
    <property type="match status" value="1"/>
</dbReference>
<evidence type="ECO:0000313" key="11">
    <source>
        <dbReference type="Proteomes" id="UP000078046"/>
    </source>
</evidence>
<dbReference type="Proteomes" id="UP000078046">
    <property type="component" value="Unassembled WGS sequence"/>
</dbReference>
<evidence type="ECO:0000256" key="2">
    <source>
        <dbReference type="ARBA" id="ARBA00004123"/>
    </source>
</evidence>
<comment type="caution">
    <text evidence="10">The sequence shown here is derived from an EMBL/GenBank/DDBJ whole genome shotgun (WGS) entry which is preliminary data.</text>
</comment>
<dbReference type="OrthoDB" id="429533at2759"/>
<dbReference type="GO" id="GO:0004298">
    <property type="term" value="F:threonine-type endopeptidase activity"/>
    <property type="evidence" value="ECO:0007669"/>
    <property type="project" value="UniProtKB-KW"/>
</dbReference>
<dbReference type="EC" id="3.4.25.1" evidence="3"/>
<accession>A0A177ATM0</accession>
<feature type="non-terminal residue" evidence="10">
    <location>
        <position position="509"/>
    </location>
</feature>
<dbReference type="Pfam" id="PF00227">
    <property type="entry name" value="Proteasome"/>
    <property type="match status" value="1"/>
</dbReference>
<organism evidence="10 11">
    <name type="scientific">Intoshia linei</name>
    <dbReference type="NCBI Taxonomy" id="1819745"/>
    <lineage>
        <taxon>Eukaryota</taxon>
        <taxon>Metazoa</taxon>
        <taxon>Spiralia</taxon>
        <taxon>Lophotrochozoa</taxon>
        <taxon>Mesozoa</taxon>
        <taxon>Orthonectida</taxon>
        <taxon>Rhopaluridae</taxon>
        <taxon>Intoshia</taxon>
    </lineage>
</organism>
<dbReference type="GO" id="GO:0051603">
    <property type="term" value="P:proteolysis involved in protein catabolic process"/>
    <property type="evidence" value="ECO:0007669"/>
    <property type="project" value="InterPro"/>
</dbReference>
<dbReference type="SUPFAM" id="SSF56235">
    <property type="entry name" value="N-terminal nucleophile aminohydrolases (Ntn hydrolases)"/>
    <property type="match status" value="1"/>
</dbReference>
<evidence type="ECO:0000256" key="8">
    <source>
        <dbReference type="ARBA" id="ARBA00022942"/>
    </source>
</evidence>
<keyword evidence="7" id="KW-0378">Hydrolase</keyword>
<keyword evidence="4" id="KW-0963">Cytoplasm</keyword>
<evidence type="ECO:0000256" key="3">
    <source>
        <dbReference type="ARBA" id="ARBA00012039"/>
    </source>
</evidence>
<dbReference type="InterPro" id="IPR016050">
    <property type="entry name" value="Proteasome_bsu_CS"/>
</dbReference>
<proteinExistence type="predicted"/>
<keyword evidence="6" id="KW-0888">Threonine protease</keyword>
<evidence type="ECO:0000256" key="7">
    <source>
        <dbReference type="ARBA" id="ARBA00022801"/>
    </source>
</evidence>
<comment type="subcellular location">
    <subcellularLocation>
        <location evidence="2">Nucleus</location>
    </subcellularLocation>
</comment>
<dbReference type="GO" id="GO:0005737">
    <property type="term" value="C:cytoplasm"/>
    <property type="evidence" value="ECO:0007669"/>
    <property type="project" value="TreeGrafter"/>
</dbReference>
<dbReference type="Gene3D" id="3.60.20.10">
    <property type="entry name" value="Glutamine Phosphoribosylpyrophosphate, subunit 1, domain 1"/>
    <property type="match status" value="1"/>
</dbReference>
<evidence type="ECO:0000256" key="9">
    <source>
        <dbReference type="ARBA" id="ARBA00023242"/>
    </source>
</evidence>
<dbReference type="InterPro" id="IPR029055">
    <property type="entry name" value="Ntn_hydrolases_N"/>
</dbReference>
<gene>
    <name evidence="10" type="ORF">A3Q56_06907</name>
</gene>
<keyword evidence="9" id="KW-0539">Nucleus</keyword>
<keyword evidence="8" id="KW-0647">Proteasome</keyword>
<dbReference type="GO" id="GO:0005839">
    <property type="term" value="C:proteasome core complex"/>
    <property type="evidence" value="ECO:0007669"/>
    <property type="project" value="InterPro"/>
</dbReference>
<evidence type="ECO:0000313" key="10">
    <source>
        <dbReference type="EMBL" id="OAF65335.1"/>
    </source>
</evidence>
<dbReference type="PANTHER" id="PTHR32194">
    <property type="entry name" value="METALLOPROTEASE TLDD"/>
    <property type="match status" value="1"/>
</dbReference>
<dbReference type="PANTHER" id="PTHR32194:SF4">
    <property type="entry name" value="PROTEASOME SUBUNIT BETA TYPE-7"/>
    <property type="match status" value="1"/>
</dbReference>
<keyword evidence="11" id="KW-1185">Reference proteome</keyword>
<name>A0A177ATM0_9BILA</name>
<evidence type="ECO:0000256" key="6">
    <source>
        <dbReference type="ARBA" id="ARBA00022698"/>
    </source>
</evidence>
<dbReference type="GO" id="GO:0005634">
    <property type="term" value="C:nucleus"/>
    <property type="evidence" value="ECO:0007669"/>
    <property type="project" value="UniProtKB-SubCell"/>
</dbReference>
<dbReference type="InterPro" id="IPR023333">
    <property type="entry name" value="Proteasome_suB-type"/>
</dbReference>
<evidence type="ECO:0000256" key="4">
    <source>
        <dbReference type="ARBA" id="ARBA00022490"/>
    </source>
</evidence>
<evidence type="ECO:0000256" key="1">
    <source>
        <dbReference type="ARBA" id="ARBA00001198"/>
    </source>
</evidence>
<dbReference type="EMBL" id="LWCA01001342">
    <property type="protein sequence ID" value="OAF65335.1"/>
    <property type="molecule type" value="Genomic_DNA"/>
</dbReference>
<keyword evidence="5" id="KW-0645">Protease</keyword>
<dbReference type="InterPro" id="IPR001353">
    <property type="entry name" value="Proteasome_sua/b"/>
</dbReference>
<evidence type="ECO:0000256" key="5">
    <source>
        <dbReference type="ARBA" id="ARBA00022670"/>
    </source>
</evidence>
<comment type="catalytic activity">
    <reaction evidence="1">
        <text>Cleavage of peptide bonds with very broad specificity.</text>
        <dbReference type="EC" id="3.4.25.1"/>
    </reaction>
</comment>
<dbReference type="PROSITE" id="PS00854">
    <property type="entry name" value="PROTEASOME_BETA_1"/>
    <property type="match status" value="1"/>
</dbReference>
<reference evidence="10 11" key="1">
    <citation type="submission" date="2016-04" db="EMBL/GenBank/DDBJ databases">
        <title>The genome of Intoshia linei affirms orthonectids as highly simplified spiralians.</title>
        <authorList>
            <person name="Mikhailov K.V."/>
            <person name="Slusarev G.S."/>
            <person name="Nikitin M.A."/>
            <person name="Logacheva M.D."/>
            <person name="Penin A."/>
            <person name="Aleoshin V."/>
            <person name="Panchin Y.V."/>
        </authorList>
    </citation>
    <scope>NUCLEOTIDE SEQUENCE [LARGE SCALE GENOMIC DNA]</scope>
    <source>
        <strain evidence="10">Intl2013</strain>
        <tissue evidence="10">Whole animal</tissue>
    </source>
</reference>
<protein>
    <recommendedName>
        <fullName evidence="3">proteasome endopeptidase complex</fullName>
        <ecNumber evidence="3">3.4.25.1</ecNumber>
    </recommendedName>
</protein>
<sequence length="509" mass="59362">MYDIEQDKIYYKNHIESPKRLFLYESLNLDSFRENRKFAFDRTKSFKQKFIDIISQNIKNEDYIVYEADIKTFIHLLENQNDVNILILIMDRYLRQVNNMYQFNFGPIIMRSLHHINLPNEAIEIYKKLTRVFDNFASLMIFFDLLYKNKQFDDMLNLFLYKDINKNSSRLISAICGSNLEQNLSKNTETMIDVIFSSNFQYIPRRAIIFLFKFALNHQNFNLMQRLSTYDNPRIMKQDQVVNFKILTILEIEPVEKVFIYIQNIIDNLDQYDIGTIQVYSDVMQHLQIKSYLDGKESTEKLEKIKPYITCLPETFGQILTTPIEYIREKRIKTNQNQNKSLVDILNNLQKNENHVPGFCFENVSRNETFKEAKLKSVKTGTTIVGIIFKGGIILGADTRATNGPIVADKNCEKIHYISDYIYCCGAGTAADAEMTTELISSKMQLMQLTWKKKPYVSAACRQIRQELFKHMGYISAAFILGGVDNKGSHLYRISPHGSVCNMQFAAMG</sequence>